<evidence type="ECO:0000256" key="4">
    <source>
        <dbReference type="ARBA" id="ARBA00022759"/>
    </source>
</evidence>
<keyword evidence="6" id="KW-0378">Hydrolase</keyword>
<feature type="region of interest" description="Disordered" evidence="10">
    <location>
        <begin position="470"/>
        <end position="551"/>
    </location>
</feature>
<organism evidence="13 14">
    <name type="scientific">Amblyomma americanum</name>
    <name type="common">Lone star tick</name>
    <dbReference type="NCBI Taxonomy" id="6943"/>
    <lineage>
        <taxon>Eukaryota</taxon>
        <taxon>Metazoa</taxon>
        <taxon>Ecdysozoa</taxon>
        <taxon>Arthropoda</taxon>
        <taxon>Chelicerata</taxon>
        <taxon>Arachnida</taxon>
        <taxon>Acari</taxon>
        <taxon>Parasitiformes</taxon>
        <taxon>Ixodida</taxon>
        <taxon>Ixodoidea</taxon>
        <taxon>Ixodidae</taxon>
        <taxon>Amblyomminae</taxon>
        <taxon>Amblyomma</taxon>
    </lineage>
</organism>
<evidence type="ECO:0000256" key="8">
    <source>
        <dbReference type="ARBA" id="ARBA00023204"/>
    </source>
</evidence>
<evidence type="ECO:0000256" key="1">
    <source>
        <dbReference type="ARBA" id="ARBA00001946"/>
    </source>
</evidence>
<keyword evidence="4" id="KW-0255">Endonuclease</keyword>
<dbReference type="PANTHER" id="PTHR11081">
    <property type="entry name" value="FLAP ENDONUCLEASE FAMILY MEMBER"/>
    <property type="match status" value="1"/>
</dbReference>
<feature type="compositionally biased region" description="Low complexity" evidence="10">
    <location>
        <begin position="659"/>
        <end position="670"/>
    </location>
</feature>
<dbReference type="Proteomes" id="UP001321473">
    <property type="component" value="Unassembled WGS sequence"/>
</dbReference>
<dbReference type="CDD" id="cd00024">
    <property type="entry name" value="CD_CSD"/>
    <property type="match status" value="1"/>
</dbReference>
<feature type="region of interest" description="Disordered" evidence="10">
    <location>
        <begin position="564"/>
        <end position="583"/>
    </location>
</feature>
<keyword evidence="3" id="KW-0479">Metal-binding</keyword>
<evidence type="ECO:0000313" key="14">
    <source>
        <dbReference type="Proteomes" id="UP001321473"/>
    </source>
</evidence>
<keyword evidence="7" id="KW-0460">Magnesium</keyword>
<feature type="signal peptide" evidence="11">
    <location>
        <begin position="1"/>
        <end position="16"/>
    </location>
</feature>
<feature type="region of interest" description="Disordered" evidence="10">
    <location>
        <begin position="650"/>
        <end position="683"/>
    </location>
</feature>
<dbReference type="InterPro" id="IPR008918">
    <property type="entry name" value="HhH2"/>
</dbReference>
<dbReference type="InterPro" id="IPR036279">
    <property type="entry name" value="5-3_exonuclease_C_sf"/>
</dbReference>
<evidence type="ECO:0000256" key="5">
    <source>
        <dbReference type="ARBA" id="ARBA00022763"/>
    </source>
</evidence>
<dbReference type="GO" id="GO:0017108">
    <property type="term" value="F:5'-flap endonuclease activity"/>
    <property type="evidence" value="ECO:0007669"/>
    <property type="project" value="UniProtKB-ARBA"/>
</dbReference>
<dbReference type="GO" id="GO:0008821">
    <property type="term" value="F:crossover junction DNA endonuclease activity"/>
    <property type="evidence" value="ECO:0007669"/>
    <property type="project" value="UniProtKB-ARBA"/>
</dbReference>
<feature type="domain" description="XPG-I" evidence="12">
    <location>
        <begin position="101"/>
        <end position="172"/>
    </location>
</feature>
<name>A0AAQ4EYY6_AMBAM</name>
<dbReference type="SMART" id="SM00279">
    <property type="entry name" value="HhH2"/>
    <property type="match status" value="1"/>
</dbReference>
<evidence type="ECO:0000256" key="9">
    <source>
        <dbReference type="ARBA" id="ARBA00038112"/>
    </source>
</evidence>
<dbReference type="PANTHER" id="PTHR11081:SF70">
    <property type="entry name" value="FLAP ENDONUCLEASE GEN HOMOLOG 1"/>
    <property type="match status" value="1"/>
</dbReference>
<dbReference type="Gene3D" id="1.10.150.20">
    <property type="entry name" value="5' to 3' exonuclease, C-terminal subdomain"/>
    <property type="match status" value="1"/>
</dbReference>
<evidence type="ECO:0000259" key="12">
    <source>
        <dbReference type="SMART" id="SM00484"/>
    </source>
</evidence>
<feature type="compositionally biased region" description="Basic residues" evidence="10">
    <location>
        <begin position="492"/>
        <end position="513"/>
    </location>
</feature>
<keyword evidence="5" id="KW-0227">DNA damage</keyword>
<evidence type="ECO:0000256" key="3">
    <source>
        <dbReference type="ARBA" id="ARBA00022723"/>
    </source>
</evidence>
<feature type="region of interest" description="Disordered" evidence="10">
    <location>
        <begin position="864"/>
        <end position="887"/>
    </location>
</feature>
<feature type="chain" id="PRO_5042855855" description="XPG-I domain-containing protein" evidence="11">
    <location>
        <begin position="17"/>
        <end position="887"/>
    </location>
</feature>
<evidence type="ECO:0000256" key="6">
    <source>
        <dbReference type="ARBA" id="ARBA00022801"/>
    </source>
</evidence>
<dbReference type="Pfam" id="PF00867">
    <property type="entry name" value="XPG_I"/>
    <property type="match status" value="1"/>
</dbReference>
<proteinExistence type="inferred from homology"/>
<accession>A0AAQ4EYY6</accession>
<reference evidence="13 14" key="1">
    <citation type="journal article" date="2023" name="Arcadia Sci">
        <title>De novo assembly of a long-read Amblyomma americanum tick genome.</title>
        <authorList>
            <person name="Chou S."/>
            <person name="Poskanzer K.E."/>
            <person name="Rollins M."/>
            <person name="Thuy-Boun P.S."/>
        </authorList>
    </citation>
    <scope>NUCLEOTIDE SEQUENCE [LARGE SCALE GENOMIC DNA]</scope>
    <source>
        <strain evidence="13">F_SG_1</strain>
        <tissue evidence="13">Salivary glands</tissue>
    </source>
</reference>
<dbReference type="GO" id="GO:0006281">
    <property type="term" value="P:DNA repair"/>
    <property type="evidence" value="ECO:0007669"/>
    <property type="project" value="UniProtKB-KW"/>
</dbReference>
<dbReference type="AlphaFoldDB" id="A0AAQ4EYY6"/>
<keyword evidence="2" id="KW-0540">Nuclease</keyword>
<protein>
    <recommendedName>
        <fullName evidence="12">XPG-I domain-containing protein</fullName>
    </recommendedName>
</protein>
<keyword evidence="11" id="KW-0732">Signal</keyword>
<dbReference type="InterPro" id="IPR029060">
    <property type="entry name" value="PIN-like_dom_sf"/>
</dbReference>
<dbReference type="InterPro" id="IPR006084">
    <property type="entry name" value="XPG/Rad2"/>
</dbReference>
<sequence>MYIATLLLCALCGVFSVHSNCALFLFHTLSRNLFFRCNKLLGYGIKLVFVLEGAAPEVKEDTLSQRSQARFGEGPKPGGGLLARRRPGLQAIQSQCRELLDMLGLPCVQSTGEAEGTCAFLDKNGLVDGCITQDGDAFLYGARTVYRKLSIEDKDPHVLAYTIADIEMKLSLDREKLIALAVLAGCDYYAGVHSVGKETVLKLLVKFGDIDCLERLRDWTRNPKYSKLQEAVDKKCKKASHCGNCQHPGTQKSHGAHGCEMCATDTACTKSSVSDCTCEWHKVAALQSEWKTELDIRRKALDKHDDFPPENVISEFLNDRDEIRSLDTCWQFPSVKRFEDFMSEKLRWECGESREKLFPLLTRCHLENNRASCEEVDDLKPVRIVKERVRRNADFYEVEWEASKLWTESSPPNTLEPQELFKSVYPELVKTFDEERSQKGKKKTLNTDGTNSDIRGFFSVVASGKQRQVVAERSGNVGEEKPETCAGDVTTKKSKSQPTSRRRAAVTRTRKPKPSSPKTTSGALDRYLEKSPKSSDKPLDESPDSSFDEFNVPLSERIAAAIRREAVSEPQSPAKEVVLQKPEKSIEPLHSAVNTDSAQEESVIVMEEVASSGKDISKIETTLKNSVGLTRPVDISASMSDPLKDELTTLSEKNCMTQSDSTSASSSPNSRHVSKPPETAVSVEDVAEVVNAVKRDAETMARSPVGEITMPENSRKPSQPSDFCIALSVSLKEEFMTSVQLSDSDDNDRGDVGCTPPKRRNISSRMSVRSPSKGTQDYLEGGDITRVTMPHVTELGEKSQSRCSSGRRKLCFEQMTSTPLLKDCFPRVEKLPEDAFPLKKCHSILAENLKSEGSYDQSKSLFDSYGESFESPKKDKPSVIVISDDEN</sequence>
<feature type="compositionally biased region" description="Polar residues" evidence="10">
    <location>
        <begin position="763"/>
        <end position="775"/>
    </location>
</feature>
<dbReference type="GO" id="GO:0046872">
    <property type="term" value="F:metal ion binding"/>
    <property type="evidence" value="ECO:0007669"/>
    <property type="project" value="UniProtKB-KW"/>
</dbReference>
<comment type="similarity">
    <text evidence="9">Belongs to the XPG/RAD2 endonuclease family. GEN subfamily.</text>
</comment>
<dbReference type="PRINTS" id="PR00853">
    <property type="entry name" value="XPGRADSUPER"/>
</dbReference>
<dbReference type="GO" id="GO:0000400">
    <property type="term" value="F:four-way junction DNA binding"/>
    <property type="evidence" value="ECO:0007669"/>
    <property type="project" value="UniProtKB-ARBA"/>
</dbReference>
<dbReference type="InterPro" id="IPR006086">
    <property type="entry name" value="XPG-I_dom"/>
</dbReference>
<dbReference type="InterPro" id="IPR041012">
    <property type="entry name" value="GEN_chromo"/>
</dbReference>
<keyword evidence="14" id="KW-1185">Reference proteome</keyword>
<dbReference type="FunFam" id="1.10.150.20:FF:000030">
    <property type="entry name" value="Flap endonuclease GEN-like 1"/>
    <property type="match status" value="1"/>
</dbReference>
<gene>
    <name evidence="13" type="ORF">V5799_018561</name>
</gene>
<comment type="cofactor">
    <cofactor evidence="1">
        <name>Mg(2+)</name>
        <dbReference type="ChEBI" id="CHEBI:18420"/>
    </cofactor>
</comment>
<evidence type="ECO:0000313" key="13">
    <source>
        <dbReference type="EMBL" id="KAK8780104.1"/>
    </source>
</evidence>
<dbReference type="Gene3D" id="3.40.50.1010">
    <property type="entry name" value="5'-nuclease"/>
    <property type="match status" value="2"/>
</dbReference>
<evidence type="ECO:0000256" key="11">
    <source>
        <dbReference type="SAM" id="SignalP"/>
    </source>
</evidence>
<comment type="caution">
    <text evidence="13">The sequence shown here is derived from an EMBL/GenBank/DDBJ whole genome shotgun (WGS) entry which is preliminary data.</text>
</comment>
<evidence type="ECO:0000256" key="10">
    <source>
        <dbReference type="SAM" id="MobiDB-lite"/>
    </source>
</evidence>
<dbReference type="SUPFAM" id="SSF88723">
    <property type="entry name" value="PIN domain-like"/>
    <property type="match status" value="1"/>
</dbReference>
<feature type="compositionally biased region" description="Basic and acidic residues" evidence="10">
    <location>
        <begin position="526"/>
        <end position="540"/>
    </location>
</feature>
<keyword evidence="8" id="KW-0234">DNA repair</keyword>
<dbReference type="SUPFAM" id="SSF47807">
    <property type="entry name" value="5' to 3' exonuclease, C-terminal subdomain"/>
    <property type="match status" value="1"/>
</dbReference>
<evidence type="ECO:0000256" key="7">
    <source>
        <dbReference type="ARBA" id="ARBA00022842"/>
    </source>
</evidence>
<evidence type="ECO:0000256" key="2">
    <source>
        <dbReference type="ARBA" id="ARBA00022722"/>
    </source>
</evidence>
<feature type="region of interest" description="Disordered" evidence="10">
    <location>
        <begin position="739"/>
        <end position="780"/>
    </location>
</feature>
<dbReference type="Pfam" id="PF18704">
    <property type="entry name" value="Chromo_2"/>
    <property type="match status" value="1"/>
</dbReference>
<dbReference type="CDD" id="cd09869">
    <property type="entry name" value="PIN_GEN1"/>
    <property type="match status" value="1"/>
</dbReference>
<dbReference type="EMBL" id="JARKHS020009184">
    <property type="protein sequence ID" value="KAK8780104.1"/>
    <property type="molecule type" value="Genomic_DNA"/>
</dbReference>
<dbReference type="SMART" id="SM00484">
    <property type="entry name" value="XPGI"/>
    <property type="match status" value="1"/>
</dbReference>